<comment type="caution">
    <text evidence="2">The sequence shown here is derived from an EMBL/GenBank/DDBJ whole genome shotgun (WGS) entry which is preliminary data.</text>
</comment>
<sequence>MRYSAVRYSALGGCSVTVVLLTRWPRYETAAWPAAPAAARAAGEDAGQATAVRNDPSCEGWYDRPR</sequence>
<evidence type="ECO:0000313" key="3">
    <source>
        <dbReference type="Proteomes" id="UP000429552"/>
    </source>
</evidence>
<dbReference type="EMBL" id="BLIP01000001">
    <property type="protein sequence ID" value="GFE23371.1"/>
    <property type="molecule type" value="Genomic_DNA"/>
</dbReference>
<reference evidence="2 3" key="1">
    <citation type="submission" date="2019-12" db="EMBL/GenBank/DDBJ databases">
        <title>Whole genome shotgun sequence of Streptomyces libani subsp. libani NBRC 13452.</title>
        <authorList>
            <person name="Ichikawa N."/>
            <person name="Kimura A."/>
            <person name="Kitahashi Y."/>
            <person name="Komaki H."/>
            <person name="Tamura T."/>
        </authorList>
    </citation>
    <scope>NUCLEOTIDE SEQUENCE [LARGE SCALE GENOMIC DNA]</scope>
    <source>
        <strain evidence="2 3">NBRC 13452</strain>
    </source>
</reference>
<evidence type="ECO:0000256" key="1">
    <source>
        <dbReference type="SAM" id="MobiDB-lite"/>
    </source>
</evidence>
<feature type="region of interest" description="Disordered" evidence="1">
    <location>
        <begin position="44"/>
        <end position="66"/>
    </location>
</feature>
<protein>
    <submittedName>
        <fullName evidence="2">Uncharacterized protein</fullName>
    </submittedName>
</protein>
<evidence type="ECO:0000313" key="2">
    <source>
        <dbReference type="EMBL" id="GFE23371.1"/>
    </source>
</evidence>
<organism evidence="2 3">
    <name type="scientific">Streptomyces nigrescens</name>
    <dbReference type="NCBI Taxonomy" id="1920"/>
    <lineage>
        <taxon>Bacteria</taxon>
        <taxon>Bacillati</taxon>
        <taxon>Actinomycetota</taxon>
        <taxon>Actinomycetes</taxon>
        <taxon>Kitasatosporales</taxon>
        <taxon>Streptomycetaceae</taxon>
        <taxon>Streptomyces</taxon>
    </lineage>
</organism>
<name>A0A640TM15_STRNI</name>
<accession>A0A640TM15</accession>
<dbReference type="Proteomes" id="UP000429552">
    <property type="component" value="Unassembled WGS sequence"/>
</dbReference>
<proteinExistence type="predicted"/>
<dbReference type="AlphaFoldDB" id="A0A640TM15"/>
<gene>
    <name evidence="2" type="ORF">Sliba_38240</name>
</gene>